<evidence type="ECO:0000256" key="4">
    <source>
        <dbReference type="ARBA" id="ARBA00035244"/>
    </source>
</evidence>
<comment type="subunit">
    <text evidence="5">Part of the 50S ribosomal subunit.</text>
</comment>
<reference evidence="7 8" key="1">
    <citation type="journal article" date="2016" name="Nat. Commun.">
        <title>Thousands of microbial genomes shed light on interconnected biogeochemical processes in an aquifer system.</title>
        <authorList>
            <person name="Anantharaman K."/>
            <person name="Brown C.T."/>
            <person name="Hug L.A."/>
            <person name="Sharon I."/>
            <person name="Castelle C.J."/>
            <person name="Probst A.J."/>
            <person name="Thomas B.C."/>
            <person name="Singh A."/>
            <person name="Wilkins M.J."/>
            <person name="Karaoz U."/>
            <person name="Brodie E.L."/>
            <person name="Williams K.H."/>
            <person name="Hubbard S.S."/>
            <person name="Banfield J.F."/>
        </authorList>
    </citation>
    <scope>NUCLEOTIDE SEQUENCE [LARGE SCALE GENOMIC DNA]</scope>
</reference>
<keyword evidence="5" id="KW-0699">rRNA-binding</keyword>
<evidence type="ECO:0000256" key="6">
    <source>
        <dbReference type="SAM" id="MobiDB-lite"/>
    </source>
</evidence>
<accession>A0A1F4XQQ8</accession>
<keyword evidence="5" id="KW-0694">RNA-binding</keyword>
<keyword evidence="3 5" id="KW-0687">Ribonucleoprotein</keyword>
<comment type="function">
    <text evidence="5">One of the primary rRNA binding proteins, this protein initially binds near the 5'-end of the 23S rRNA. It is important during the early stages of 50S assembly. It makes multiple contacts with different domains of the 23S rRNA in the assembled 50S subunit and ribosome.</text>
</comment>
<dbReference type="GO" id="GO:0003735">
    <property type="term" value="F:structural constituent of ribosome"/>
    <property type="evidence" value="ECO:0007669"/>
    <property type="project" value="InterPro"/>
</dbReference>
<comment type="caution">
    <text evidence="7">The sequence shown here is derived from an EMBL/GenBank/DDBJ whole genome shotgun (WGS) entry which is preliminary data.</text>
</comment>
<dbReference type="EMBL" id="MEWU01000003">
    <property type="protein sequence ID" value="OGC84061.1"/>
    <property type="molecule type" value="Genomic_DNA"/>
</dbReference>
<comment type="function">
    <text evidence="5">Forms part of the polypeptide exit tunnel.</text>
</comment>
<dbReference type="Proteomes" id="UP000177564">
    <property type="component" value="Unassembled WGS sequence"/>
</dbReference>
<dbReference type="GO" id="GO:0019843">
    <property type="term" value="F:rRNA binding"/>
    <property type="evidence" value="ECO:0007669"/>
    <property type="project" value="UniProtKB-UniRule"/>
</dbReference>
<dbReference type="AlphaFoldDB" id="A0A1F4XQQ8"/>
<comment type="similarity">
    <text evidence="1 5">Belongs to the universal ribosomal protein uL4 family.</text>
</comment>
<feature type="region of interest" description="Disordered" evidence="6">
    <location>
        <begin position="51"/>
        <end position="94"/>
    </location>
</feature>
<dbReference type="NCBIfam" id="TIGR03953">
    <property type="entry name" value="rplD_bact"/>
    <property type="match status" value="1"/>
</dbReference>
<evidence type="ECO:0000256" key="1">
    <source>
        <dbReference type="ARBA" id="ARBA00010528"/>
    </source>
</evidence>
<sequence length="233" mass="25797">MEAKVYSIDGKEAGKITLPEELFNLPWNADLVHQVVTSMQANARNPVAHAKTRGEVRGGGKKPWQQKGTGRARHGSTRSPIWKGGGVTHGPRKDKSYAKKINRKQKQKALLVTLSRKYKDGEVIFINSLPIKEPKAKVAKEFISNMAQLYSGMSKAKNAALIALPRADHAVIKSFRNFGNVSLAEARNLNPVSVLSAKYLLMVEPAEVFKTLMEKKVVTRQSKDKPLEKTLGK</sequence>
<dbReference type="Pfam" id="PF00573">
    <property type="entry name" value="Ribosomal_L4"/>
    <property type="match status" value="1"/>
</dbReference>
<dbReference type="PANTHER" id="PTHR10746">
    <property type="entry name" value="50S RIBOSOMAL PROTEIN L4"/>
    <property type="match status" value="1"/>
</dbReference>
<evidence type="ECO:0000256" key="2">
    <source>
        <dbReference type="ARBA" id="ARBA00022980"/>
    </source>
</evidence>
<dbReference type="SUPFAM" id="SSF52166">
    <property type="entry name" value="Ribosomal protein L4"/>
    <property type="match status" value="1"/>
</dbReference>
<dbReference type="InterPro" id="IPR002136">
    <property type="entry name" value="Ribosomal_uL4"/>
</dbReference>
<evidence type="ECO:0000256" key="5">
    <source>
        <dbReference type="HAMAP-Rule" id="MF_01328"/>
    </source>
</evidence>
<organism evidence="7 8">
    <name type="scientific">Candidatus Adlerbacteria bacterium RIFCSPHIGHO2_02_FULL_52_17</name>
    <dbReference type="NCBI Taxonomy" id="1797240"/>
    <lineage>
        <taxon>Bacteria</taxon>
        <taxon>Candidatus Adleribacteriota</taxon>
    </lineage>
</organism>
<dbReference type="InterPro" id="IPR023574">
    <property type="entry name" value="Ribosomal_uL4_dom_sf"/>
</dbReference>
<dbReference type="Gene3D" id="3.40.1370.10">
    <property type="match status" value="1"/>
</dbReference>
<dbReference type="GO" id="GO:1990904">
    <property type="term" value="C:ribonucleoprotein complex"/>
    <property type="evidence" value="ECO:0007669"/>
    <property type="project" value="UniProtKB-KW"/>
</dbReference>
<dbReference type="GO" id="GO:0006412">
    <property type="term" value="P:translation"/>
    <property type="evidence" value="ECO:0007669"/>
    <property type="project" value="UniProtKB-UniRule"/>
</dbReference>
<evidence type="ECO:0000313" key="7">
    <source>
        <dbReference type="EMBL" id="OGC84061.1"/>
    </source>
</evidence>
<evidence type="ECO:0000256" key="3">
    <source>
        <dbReference type="ARBA" id="ARBA00023274"/>
    </source>
</evidence>
<protein>
    <recommendedName>
        <fullName evidence="4 5">Large ribosomal subunit protein uL4</fullName>
    </recommendedName>
</protein>
<dbReference type="GO" id="GO:0005840">
    <property type="term" value="C:ribosome"/>
    <property type="evidence" value="ECO:0007669"/>
    <property type="project" value="UniProtKB-KW"/>
</dbReference>
<gene>
    <name evidence="5" type="primary">rplD</name>
    <name evidence="7" type="ORF">A3D68_01845</name>
</gene>
<dbReference type="STRING" id="1797240.A3D68_01845"/>
<dbReference type="PANTHER" id="PTHR10746:SF6">
    <property type="entry name" value="LARGE RIBOSOMAL SUBUNIT PROTEIN UL4M"/>
    <property type="match status" value="1"/>
</dbReference>
<proteinExistence type="inferred from homology"/>
<dbReference type="HAMAP" id="MF_01328_B">
    <property type="entry name" value="Ribosomal_uL4_B"/>
    <property type="match status" value="1"/>
</dbReference>
<name>A0A1F4XQQ8_9BACT</name>
<dbReference type="InterPro" id="IPR013005">
    <property type="entry name" value="Ribosomal_uL4-like"/>
</dbReference>
<keyword evidence="2 5" id="KW-0689">Ribosomal protein</keyword>
<evidence type="ECO:0000313" key="8">
    <source>
        <dbReference type="Proteomes" id="UP000177564"/>
    </source>
</evidence>